<name>A0ABV4T632_9EURY</name>
<dbReference type="Pfam" id="PF22703">
    <property type="entry name" value="Cdc6_lid"/>
    <property type="match status" value="1"/>
</dbReference>
<dbReference type="Gene3D" id="1.10.10.10">
    <property type="entry name" value="Winged helix-like DNA-binding domain superfamily/Winged helix DNA-binding domain"/>
    <property type="match status" value="1"/>
</dbReference>
<feature type="binding site" evidence="5">
    <location>
        <position position="215"/>
    </location>
    <ligand>
        <name>ATP</name>
        <dbReference type="ChEBI" id="CHEBI:30616"/>
    </ligand>
</feature>
<dbReference type="Pfam" id="PF13191">
    <property type="entry name" value="AAA_16"/>
    <property type="match status" value="1"/>
</dbReference>
<feature type="binding site" evidence="5">
    <location>
        <begin position="67"/>
        <end position="71"/>
    </location>
    <ligand>
        <name>ATP</name>
        <dbReference type="ChEBI" id="CHEBI:30616"/>
    </ligand>
</feature>
<dbReference type="NCBIfam" id="TIGR02928">
    <property type="entry name" value="orc1/cdc6 family replication initiation protein"/>
    <property type="match status" value="1"/>
</dbReference>
<gene>
    <name evidence="7" type="ORF">P8X34_10610</name>
</gene>
<dbReference type="InterPro" id="IPR050311">
    <property type="entry name" value="ORC1/CDC6"/>
</dbReference>
<proteinExistence type="inferred from homology"/>
<dbReference type="Gene3D" id="3.40.50.300">
    <property type="entry name" value="P-loop containing nucleotide triphosphate hydrolases"/>
    <property type="match status" value="1"/>
</dbReference>
<evidence type="ECO:0000313" key="8">
    <source>
        <dbReference type="Proteomes" id="UP001571980"/>
    </source>
</evidence>
<evidence type="ECO:0000256" key="3">
    <source>
        <dbReference type="ARBA" id="ARBA00022741"/>
    </source>
</evidence>
<dbReference type="PANTHER" id="PTHR10763:SF26">
    <property type="entry name" value="CELL DIVISION CONTROL PROTEIN 6 HOMOLOG"/>
    <property type="match status" value="1"/>
</dbReference>
<keyword evidence="4 5" id="KW-0067">ATP-binding</keyword>
<dbReference type="InterPro" id="IPR055237">
    <property type="entry name" value="Cdc6_lid"/>
</dbReference>
<dbReference type="InterPro" id="IPR014277">
    <property type="entry name" value="Orc1/Cdc6_arc"/>
</dbReference>
<evidence type="ECO:0000256" key="5">
    <source>
        <dbReference type="HAMAP-Rule" id="MF_01407"/>
    </source>
</evidence>
<dbReference type="RefSeq" id="WP_372824578.1">
    <property type="nucleotide sequence ID" value="NZ_JARRID010000006.1"/>
</dbReference>
<keyword evidence="2 5" id="KW-0235">DNA replication</keyword>
<evidence type="ECO:0000259" key="6">
    <source>
        <dbReference type="SMART" id="SM00382"/>
    </source>
</evidence>
<dbReference type="HAMAP" id="MF_01407">
    <property type="entry name" value="ORC1_type_DNA_replic_protein"/>
    <property type="match status" value="1"/>
</dbReference>
<dbReference type="Proteomes" id="UP001571980">
    <property type="component" value="Unassembled WGS sequence"/>
</dbReference>
<sequence length="410" mass="45935">MQSIRDEFEKFLQKGLILVNPHVLDEDYIPDKLLFRDEEIRRIVQYFARFLKGLSPGNLLIYGPPGVGKTHAILLVMKEFNRLVEEKGVDVRAVYVNCRDQSAAGALSSLAEILGLGTLSKNAGVNYIVSKIVKLLKEESTRYVFVFDEIDRMISTIRGRDPVENLLSVTTRLDEKVGRKVVDIVVVANTTNILNRLSASTRSKFVPETLYFRNYNLEELVKILEDRIEKAFVKGSVSPGVPRLIAAYILRGSRDLRWGLRVLKQAGIMADDKVDEELVRKAAEIVDTDLLRETIHSLSPDEFSLLFAITLVNVKGLDPTTSTVYTAYREVCDVFGYTPTSMKHLMYYVLPRLEATGLVVVSTKSLSGGKGKLLQINITESPKEFLGLLIKILEESGERVPQEIKALVGG</sequence>
<evidence type="ECO:0000256" key="4">
    <source>
        <dbReference type="ARBA" id="ARBA00022840"/>
    </source>
</evidence>
<dbReference type="InterPro" id="IPR003593">
    <property type="entry name" value="AAA+_ATPase"/>
</dbReference>
<dbReference type="SUPFAM" id="SSF52540">
    <property type="entry name" value="P-loop containing nucleoside triphosphate hydrolases"/>
    <property type="match status" value="1"/>
</dbReference>
<dbReference type="InterPro" id="IPR036388">
    <property type="entry name" value="WH-like_DNA-bd_sf"/>
</dbReference>
<comment type="function">
    <text evidence="5">Involved in regulation of DNA replication.</text>
</comment>
<protein>
    <recommendedName>
        <fullName evidence="5">ORC1-type DNA replication protein</fullName>
    </recommendedName>
</protein>
<dbReference type="InterPro" id="IPR027417">
    <property type="entry name" value="P-loop_NTPase"/>
</dbReference>
<comment type="similarity">
    <text evidence="1 5">Belongs to the CDC6/cdc18 family.</text>
</comment>
<evidence type="ECO:0000313" key="7">
    <source>
        <dbReference type="EMBL" id="MFA4805176.1"/>
    </source>
</evidence>
<accession>A0ABV4T632</accession>
<keyword evidence="8" id="KW-1185">Reference proteome</keyword>
<evidence type="ECO:0000256" key="2">
    <source>
        <dbReference type="ARBA" id="ARBA00022705"/>
    </source>
</evidence>
<dbReference type="SMART" id="SM00382">
    <property type="entry name" value="AAA"/>
    <property type="match status" value="1"/>
</dbReference>
<evidence type="ECO:0000256" key="1">
    <source>
        <dbReference type="ARBA" id="ARBA00006184"/>
    </source>
</evidence>
<feature type="binding site" evidence="5">
    <location>
        <position position="227"/>
    </location>
    <ligand>
        <name>ATP</name>
        <dbReference type="ChEBI" id="CHEBI:30616"/>
    </ligand>
</feature>
<dbReference type="Pfam" id="PF09079">
    <property type="entry name" value="WHD_Cdc6"/>
    <property type="match status" value="1"/>
</dbReference>
<keyword evidence="3 5" id="KW-0547">Nucleotide-binding</keyword>
<dbReference type="InterPro" id="IPR041664">
    <property type="entry name" value="AAA_16"/>
</dbReference>
<dbReference type="InterPro" id="IPR036390">
    <property type="entry name" value="WH_DNA-bd_sf"/>
</dbReference>
<feature type="domain" description="AAA+ ATPase" evidence="6">
    <location>
        <begin position="55"/>
        <end position="216"/>
    </location>
</feature>
<dbReference type="InterPro" id="IPR015163">
    <property type="entry name" value="Cdc6_C"/>
</dbReference>
<comment type="caution">
    <text evidence="7">The sequence shown here is derived from an EMBL/GenBank/DDBJ whole genome shotgun (WGS) entry which is preliminary data.</text>
</comment>
<reference evidence="7 8" key="1">
    <citation type="submission" date="2023-03" db="EMBL/GenBank/DDBJ databases">
        <title>Speciation in Pyrococcus: adaptation to high temperature as a mechanism.</title>
        <authorList>
            <person name="Gu J."/>
        </authorList>
    </citation>
    <scope>NUCLEOTIDE SEQUENCE [LARGE SCALE GENOMIC DNA]</scope>
    <source>
        <strain evidence="7 8">LMOA34</strain>
    </source>
</reference>
<dbReference type="EMBL" id="JARRIG010000007">
    <property type="protein sequence ID" value="MFA4805176.1"/>
    <property type="molecule type" value="Genomic_DNA"/>
</dbReference>
<dbReference type="CDD" id="cd00009">
    <property type="entry name" value="AAA"/>
    <property type="match status" value="1"/>
</dbReference>
<dbReference type="Gene3D" id="1.10.8.60">
    <property type="match status" value="1"/>
</dbReference>
<dbReference type="PANTHER" id="PTHR10763">
    <property type="entry name" value="CELL DIVISION CONTROL PROTEIN 6-RELATED"/>
    <property type="match status" value="1"/>
</dbReference>
<dbReference type="SUPFAM" id="SSF46785">
    <property type="entry name" value="Winged helix' DNA-binding domain"/>
    <property type="match status" value="1"/>
</dbReference>
<organism evidence="7 8">
    <name type="scientific">Pyrococcus kukulkanii</name>
    <dbReference type="NCBI Taxonomy" id="1609559"/>
    <lineage>
        <taxon>Archaea</taxon>
        <taxon>Methanobacteriati</taxon>
        <taxon>Methanobacteriota</taxon>
        <taxon>Thermococci</taxon>
        <taxon>Thermococcales</taxon>
        <taxon>Thermococcaceae</taxon>
        <taxon>Pyrococcus</taxon>
    </lineage>
</organism>